<name>A0A914HQQ7_GLORO</name>
<evidence type="ECO:0000313" key="10">
    <source>
        <dbReference type="WBParaSite" id="Gr19_v10_g3572.t1"/>
    </source>
</evidence>
<keyword evidence="2" id="KW-0276">Fatty acid metabolism</keyword>
<dbReference type="PANTHER" id="PTHR43602">
    <property type="match status" value="1"/>
</dbReference>
<organism evidence="9 10">
    <name type="scientific">Globodera rostochiensis</name>
    <name type="common">Golden nematode worm</name>
    <name type="synonym">Heterodera rostochiensis</name>
    <dbReference type="NCBI Taxonomy" id="31243"/>
    <lineage>
        <taxon>Eukaryota</taxon>
        <taxon>Metazoa</taxon>
        <taxon>Ecdysozoa</taxon>
        <taxon>Nematoda</taxon>
        <taxon>Chromadorea</taxon>
        <taxon>Rhabditida</taxon>
        <taxon>Tylenchina</taxon>
        <taxon>Tylenchomorpha</taxon>
        <taxon>Tylenchoidea</taxon>
        <taxon>Heteroderidae</taxon>
        <taxon>Heteroderinae</taxon>
        <taxon>Globodera</taxon>
    </lineage>
</organism>
<reference evidence="10" key="1">
    <citation type="submission" date="2022-11" db="UniProtKB">
        <authorList>
            <consortium name="WormBaseParasite"/>
        </authorList>
    </citation>
    <scope>IDENTIFICATION</scope>
</reference>
<dbReference type="AlphaFoldDB" id="A0A914HQQ7"/>
<evidence type="ECO:0000256" key="5">
    <source>
        <dbReference type="ARBA" id="ARBA00023128"/>
    </source>
</evidence>
<evidence type="ECO:0000256" key="7">
    <source>
        <dbReference type="ARBA" id="ARBA00040545"/>
    </source>
</evidence>
<evidence type="ECO:0000256" key="2">
    <source>
        <dbReference type="ARBA" id="ARBA00022832"/>
    </source>
</evidence>
<evidence type="ECO:0000256" key="1">
    <source>
        <dbReference type="ARBA" id="ARBA00004173"/>
    </source>
</evidence>
<dbReference type="Gene3D" id="3.90.226.10">
    <property type="entry name" value="2-enoyl-CoA Hydratase, Chain A, domain 1"/>
    <property type="match status" value="1"/>
</dbReference>
<evidence type="ECO:0000313" key="9">
    <source>
        <dbReference type="Proteomes" id="UP000887572"/>
    </source>
</evidence>
<dbReference type="Pfam" id="PF00378">
    <property type="entry name" value="ECH_1"/>
    <property type="match status" value="1"/>
</dbReference>
<dbReference type="GO" id="GO:0016836">
    <property type="term" value="F:hydro-lyase activity"/>
    <property type="evidence" value="ECO:0007669"/>
    <property type="project" value="TreeGrafter"/>
</dbReference>
<dbReference type="InterPro" id="IPR018376">
    <property type="entry name" value="Enoyl-CoA_hyd/isom_CS"/>
</dbReference>
<dbReference type="Gene3D" id="1.10.12.10">
    <property type="entry name" value="Lyase 2-enoyl-coa Hydratase, Chain A, domain 2"/>
    <property type="match status" value="1"/>
</dbReference>
<evidence type="ECO:0000256" key="4">
    <source>
        <dbReference type="ARBA" id="ARBA00023098"/>
    </source>
</evidence>
<dbReference type="PANTHER" id="PTHR43602:SF1">
    <property type="entry name" value="ENOYL-COA HYDRATASE DOMAIN-CONTAINING PROTEIN 3, MITOCHONDRIAL"/>
    <property type="match status" value="1"/>
</dbReference>
<evidence type="ECO:0000256" key="8">
    <source>
        <dbReference type="RuleBase" id="RU003707"/>
    </source>
</evidence>
<comment type="subcellular location">
    <subcellularLocation>
        <location evidence="1">Mitochondrion</location>
    </subcellularLocation>
</comment>
<dbReference type="InterPro" id="IPR052377">
    <property type="entry name" value="Mitochondrial_ECH-domain"/>
</dbReference>
<dbReference type="GO" id="GO:0006631">
    <property type="term" value="P:fatty acid metabolic process"/>
    <property type="evidence" value="ECO:0007669"/>
    <property type="project" value="UniProtKB-KW"/>
</dbReference>
<dbReference type="Proteomes" id="UP000887572">
    <property type="component" value="Unplaced"/>
</dbReference>
<proteinExistence type="inferred from homology"/>
<dbReference type="GO" id="GO:0005739">
    <property type="term" value="C:mitochondrion"/>
    <property type="evidence" value="ECO:0007669"/>
    <property type="project" value="UniProtKB-SubCell"/>
</dbReference>
<evidence type="ECO:0000256" key="6">
    <source>
        <dbReference type="ARBA" id="ARBA00037410"/>
    </source>
</evidence>
<comment type="similarity">
    <text evidence="8">Belongs to the enoyl-CoA hydratase/isomerase family.</text>
</comment>
<dbReference type="InterPro" id="IPR029045">
    <property type="entry name" value="ClpP/crotonase-like_dom_sf"/>
</dbReference>
<protein>
    <recommendedName>
        <fullName evidence="7">Enoyl-CoA hydratase domain-containing protein 3, mitochondrial</fullName>
    </recommendedName>
</protein>
<dbReference type="SUPFAM" id="SSF52096">
    <property type="entry name" value="ClpP/crotonase"/>
    <property type="match status" value="1"/>
</dbReference>
<dbReference type="WBParaSite" id="Gr19_v10_g3572.t1">
    <property type="protein sequence ID" value="Gr19_v10_g3572.t1"/>
    <property type="gene ID" value="Gr19_v10_g3572"/>
</dbReference>
<dbReference type="CDD" id="cd06558">
    <property type="entry name" value="crotonase-like"/>
    <property type="match status" value="1"/>
</dbReference>
<keyword evidence="9" id="KW-1185">Reference proteome</keyword>
<dbReference type="InterPro" id="IPR014748">
    <property type="entry name" value="Enoyl-CoA_hydra_C"/>
</dbReference>
<sequence length="307" mass="33966">MNPNFLTRLNFLRPSTSIRRGFASFRDNQHAQQQEHNVVAAPMLKFEWHLGNRVARLVMDDKHINSLSLSMLNQLHASLRELDARREVRAVIIAASGPAYSTGHELYELTVEAGTAKHREVFTKCLELVTFMKQMQLPVIAEVDGLVAAAGTQLVTSCDIVVASGRASFSVAGIKLGLFCATPAVPLSRCLPPKIVADMLLTGRFLDAQKAYKFGLVSRAAHVNDITRETLAVAAAICENSRSVTAMGKAFFYAQLDQNVHNAYRQATETICDNLKWRDAQEGISAFLAKPKRSKQWTHTDEKVIAD</sequence>
<evidence type="ECO:0000256" key="3">
    <source>
        <dbReference type="ARBA" id="ARBA00022946"/>
    </source>
</evidence>
<comment type="function">
    <text evidence="6">May play a role in fatty acid biosynthesis and insulin sensitivity.</text>
</comment>
<keyword evidence="4" id="KW-0443">Lipid metabolism</keyword>
<dbReference type="PROSITE" id="PS00166">
    <property type="entry name" value="ENOYL_COA_HYDRATASE"/>
    <property type="match status" value="1"/>
</dbReference>
<keyword evidence="3" id="KW-0809">Transit peptide</keyword>
<keyword evidence="5" id="KW-0496">Mitochondrion</keyword>
<accession>A0A914HQQ7</accession>
<dbReference type="InterPro" id="IPR001753">
    <property type="entry name" value="Enoyl-CoA_hydra/iso"/>
</dbReference>